<accession>A0A4Q0QT46</accession>
<keyword evidence="1" id="KW-0500">Molybdenum</keyword>
<dbReference type="EMBL" id="RKMK01000008">
    <property type="protein sequence ID" value="RXG99464.1"/>
    <property type="molecule type" value="Genomic_DNA"/>
</dbReference>
<dbReference type="Pfam" id="PF02738">
    <property type="entry name" value="MoCoBD_1"/>
    <property type="match status" value="1"/>
</dbReference>
<dbReference type="Proteomes" id="UP000290174">
    <property type="component" value="Unassembled WGS sequence"/>
</dbReference>
<dbReference type="Pfam" id="PF20256">
    <property type="entry name" value="MoCoBD_2"/>
    <property type="match status" value="1"/>
</dbReference>
<dbReference type="SUPFAM" id="SSF54665">
    <property type="entry name" value="CO dehydrogenase molybdoprotein N-domain-like"/>
    <property type="match status" value="1"/>
</dbReference>
<keyword evidence="2" id="KW-0560">Oxidoreductase</keyword>
<dbReference type="InterPro" id="IPR016208">
    <property type="entry name" value="Ald_Oxase/xanthine_DH-like"/>
</dbReference>
<dbReference type="InterPro" id="IPR037165">
    <property type="entry name" value="AldOxase/xan_DH_Mopterin-bd_sf"/>
</dbReference>
<name>A0A4Q0QT46_9BRAD</name>
<evidence type="ECO:0000256" key="1">
    <source>
        <dbReference type="ARBA" id="ARBA00022505"/>
    </source>
</evidence>
<dbReference type="SMART" id="SM01008">
    <property type="entry name" value="Ald_Xan_dh_C"/>
    <property type="match status" value="1"/>
</dbReference>
<dbReference type="RefSeq" id="WP_128933806.1">
    <property type="nucleotide sequence ID" value="NZ_CP022221.1"/>
</dbReference>
<evidence type="ECO:0000256" key="2">
    <source>
        <dbReference type="ARBA" id="ARBA00023002"/>
    </source>
</evidence>
<gene>
    <name evidence="4" type="ORF">EAS61_12345</name>
</gene>
<dbReference type="SUPFAM" id="SSF56003">
    <property type="entry name" value="Molybdenum cofactor-binding domain"/>
    <property type="match status" value="1"/>
</dbReference>
<dbReference type="InterPro" id="IPR046867">
    <property type="entry name" value="AldOxase/xan_DH_MoCoBD2"/>
</dbReference>
<dbReference type="Gene3D" id="3.30.365.10">
    <property type="entry name" value="Aldehyde oxidase/xanthine dehydrogenase, molybdopterin binding domain"/>
    <property type="match status" value="4"/>
</dbReference>
<evidence type="ECO:0000313" key="5">
    <source>
        <dbReference type="Proteomes" id="UP000290174"/>
    </source>
</evidence>
<reference evidence="4 5" key="1">
    <citation type="submission" date="2018-11" db="EMBL/GenBank/DDBJ databases">
        <title>Bradyrhizobium sp. nov., isolated from effective nodules of peanut in China.</title>
        <authorList>
            <person name="Li Y."/>
        </authorList>
    </citation>
    <scope>NUCLEOTIDE SEQUENCE [LARGE SCALE GENOMIC DNA]</scope>
    <source>
        <strain evidence="4 5">CCBAU 51770</strain>
    </source>
</reference>
<protein>
    <submittedName>
        <fullName evidence="4">Xanthine dehydrogenase family protein molybdopterin-binding subunit</fullName>
    </submittedName>
</protein>
<dbReference type="PANTHER" id="PTHR11908">
    <property type="entry name" value="XANTHINE DEHYDROGENASE"/>
    <property type="match status" value="1"/>
</dbReference>
<evidence type="ECO:0000313" key="4">
    <source>
        <dbReference type="EMBL" id="RXG99464.1"/>
    </source>
</evidence>
<proteinExistence type="predicted"/>
<sequence length="779" mass="82414">MSARYFGAAVTRVEDPRLLTGRGRYVDDSEFPGMLHAAFVRASVAHGRIRSVDTGEASGMPGVVAIYTMADFAGIAQGQMPPMAPHPLLPTPITYHPLAVEEVRHVGEAIAIVLADDRARAEDAAAAVSLDIEELPAVADAVLASKAGAPRADSKRPSNIAATMKAGFSDCGAVFAKADHVLTERFDIHRGGCHSMECRGVVASVDPHSDVLTLSTSSQSPYMVRRHLATYLNRDESQIHIMTPDVGGGFGPKANVYPEEFAVALAALKTARPVKWIEDRQEHFVATTQQRGQVWTLDVAFDHDGRMRAIRGHCVHDNGAYAPYGLILPATALASFPGPYALEALDLTIDVVLTNLVPTSPVRGACRPNAAFLLERLADRIARHLGIDRQEVRRRSFVRADQMPYSTGMKARDGSPISYDSGDYIAALDLVLHKIDASGFQARRAAAAKRGKLLGLGIASCVEDTGLGPFEGASVRVTPAGKVVVSTGASSQGQGHRTALAQIAADALGVDLNDVRVETADTSKFPLGMSTIASRIAVTAGSSVELASQKVRAKAIAFASHKLEVGEQDLELEGGAVRVKGVPGLNVSLSEISRTLAGNVGMSLPGAMEPDLAATAYFNSTALTFAYGANACEVEIDPETGDVRVVRYVVVHDCGKLINPLIVDGQIRGGVVHGIGNALFERMIYDEAGQPLTTTYADYLLPLASEMPPIEIHHMETPSPRNPIGVKGAGEGGTIPAAACVISAVENALGSNAPFIHLHPISPQQVMKWLELSGSAAQA</sequence>
<feature type="domain" description="Aldehyde oxidase/xanthine dehydrogenase a/b hammerhead" evidence="3">
    <location>
        <begin position="20"/>
        <end position="136"/>
    </location>
</feature>
<comment type="caution">
    <text evidence="4">The sequence shown here is derived from an EMBL/GenBank/DDBJ whole genome shotgun (WGS) entry which is preliminary data.</text>
</comment>
<dbReference type="InterPro" id="IPR036856">
    <property type="entry name" value="Ald_Oxase/Xan_DH_a/b_sf"/>
</dbReference>
<dbReference type="Gene3D" id="3.90.1170.50">
    <property type="entry name" value="Aldehyde oxidase/xanthine dehydrogenase, a/b hammerhead"/>
    <property type="match status" value="1"/>
</dbReference>
<evidence type="ECO:0000259" key="3">
    <source>
        <dbReference type="SMART" id="SM01008"/>
    </source>
</evidence>
<dbReference type="Pfam" id="PF01315">
    <property type="entry name" value="Ald_Xan_dh_C"/>
    <property type="match status" value="1"/>
</dbReference>
<dbReference type="PANTHER" id="PTHR11908:SF132">
    <property type="entry name" value="ALDEHYDE OXIDASE 1-RELATED"/>
    <property type="match status" value="1"/>
</dbReference>
<dbReference type="GO" id="GO:0005506">
    <property type="term" value="F:iron ion binding"/>
    <property type="evidence" value="ECO:0007669"/>
    <property type="project" value="InterPro"/>
</dbReference>
<dbReference type="InterPro" id="IPR000674">
    <property type="entry name" value="Ald_Oxase/Xan_DH_a/b"/>
</dbReference>
<dbReference type="InterPro" id="IPR008274">
    <property type="entry name" value="AldOxase/xan_DH_MoCoBD1"/>
</dbReference>
<organism evidence="4 5">
    <name type="scientific">Bradyrhizobium zhanjiangense</name>
    <dbReference type="NCBI Taxonomy" id="1325107"/>
    <lineage>
        <taxon>Bacteria</taxon>
        <taxon>Pseudomonadati</taxon>
        <taxon>Pseudomonadota</taxon>
        <taxon>Alphaproteobacteria</taxon>
        <taxon>Hyphomicrobiales</taxon>
        <taxon>Nitrobacteraceae</taxon>
        <taxon>Bradyrhizobium</taxon>
    </lineage>
</organism>
<dbReference type="AlphaFoldDB" id="A0A4Q0QT46"/>
<dbReference type="GO" id="GO:0016491">
    <property type="term" value="F:oxidoreductase activity"/>
    <property type="evidence" value="ECO:0007669"/>
    <property type="project" value="UniProtKB-KW"/>
</dbReference>